<gene>
    <name evidence="2" type="ORF">SAMN05421630_104211</name>
</gene>
<organism evidence="2 3">
    <name type="scientific">Prauserella marina</name>
    <dbReference type="NCBI Taxonomy" id="530584"/>
    <lineage>
        <taxon>Bacteria</taxon>
        <taxon>Bacillati</taxon>
        <taxon>Actinomycetota</taxon>
        <taxon>Actinomycetes</taxon>
        <taxon>Pseudonocardiales</taxon>
        <taxon>Pseudonocardiaceae</taxon>
        <taxon>Prauserella</taxon>
    </lineage>
</organism>
<accession>A0A222VWN8</accession>
<dbReference type="PIRSF" id="PIRSF020623">
    <property type="entry name" value="PaaX"/>
    <property type="match status" value="1"/>
</dbReference>
<reference evidence="2 3" key="1">
    <citation type="submission" date="2016-10" db="EMBL/GenBank/DDBJ databases">
        <authorList>
            <person name="de Groot N.N."/>
        </authorList>
    </citation>
    <scope>NUCLEOTIDE SEQUENCE [LARGE SCALE GENOMIC DNA]</scope>
    <source>
        <strain evidence="2 3">CGMCC 4.5506</strain>
    </source>
</reference>
<evidence type="ECO:0000256" key="1">
    <source>
        <dbReference type="SAM" id="MobiDB-lite"/>
    </source>
</evidence>
<evidence type="ECO:0000313" key="3">
    <source>
        <dbReference type="Proteomes" id="UP000199494"/>
    </source>
</evidence>
<dbReference type="InterPro" id="IPR012906">
    <property type="entry name" value="PaaX-like_N"/>
</dbReference>
<sequence>MHADDEADPAGATWQRPQALLLNFFAAHFLGRTEAVYSGSLIDVLARVGVGEHAARSTFSRMTRRGLLERHREGKRVYLSLTEHTVNVLEEGAERVKQAVNRSWDGHWTVLGFSLPETRRSDRHLLRSRLAWAGFGPLQNGLWITPRPIDVDRLLDGLDVAENVKAFRATTLHPTDIHEMISETWDLAELSAGYREFLARWDSVDTIPSDEDILARQLRMHTEWTLLLRTDPGLPLEHLPSDWPAVRAEHVFLRMRSLFAPPANREVSGIVDRLPLPRPEPDNRSGHRSA</sequence>
<dbReference type="Gene3D" id="1.10.10.10">
    <property type="entry name" value="Winged helix-like DNA-binding domain superfamily/Winged helix DNA-binding domain"/>
    <property type="match status" value="1"/>
</dbReference>
<dbReference type="InterPro" id="IPR036388">
    <property type="entry name" value="WH-like_DNA-bd_sf"/>
</dbReference>
<name>A0A222VWN8_9PSEU</name>
<dbReference type="Pfam" id="PF07848">
    <property type="entry name" value="PaaX"/>
    <property type="match status" value="1"/>
</dbReference>
<dbReference type="EMBL" id="FMZE01000004">
    <property type="protein sequence ID" value="SDC86888.1"/>
    <property type="molecule type" value="Genomic_DNA"/>
</dbReference>
<dbReference type="InterPro" id="IPR011965">
    <property type="entry name" value="PaaX_trns_reg"/>
</dbReference>
<dbReference type="OrthoDB" id="2270427at2"/>
<dbReference type="KEGG" id="pmad:BAY61_28630"/>
<dbReference type="InterPro" id="IPR013225">
    <property type="entry name" value="PaaX_C"/>
</dbReference>
<dbReference type="SUPFAM" id="SSF46785">
    <property type="entry name" value="Winged helix' DNA-binding domain"/>
    <property type="match status" value="1"/>
</dbReference>
<evidence type="ECO:0000313" key="2">
    <source>
        <dbReference type="EMBL" id="SDC86888.1"/>
    </source>
</evidence>
<proteinExistence type="predicted"/>
<dbReference type="AlphaFoldDB" id="A0A222VWN8"/>
<feature type="compositionally biased region" description="Basic and acidic residues" evidence="1">
    <location>
        <begin position="279"/>
        <end position="290"/>
    </location>
</feature>
<dbReference type="Pfam" id="PF20803">
    <property type="entry name" value="PaaX_M"/>
    <property type="match status" value="1"/>
</dbReference>
<feature type="region of interest" description="Disordered" evidence="1">
    <location>
        <begin position="270"/>
        <end position="290"/>
    </location>
</feature>
<dbReference type="PANTHER" id="PTHR30319">
    <property type="entry name" value="PHENYLACETIC ACID REGULATOR-RELATED TRANSCRIPTIONAL REPRESSOR"/>
    <property type="match status" value="1"/>
</dbReference>
<keyword evidence="3" id="KW-1185">Reference proteome</keyword>
<protein>
    <submittedName>
        <fullName evidence="2">Phenylacetic acid degradation operon negative regulatory protein</fullName>
    </submittedName>
</protein>
<dbReference type="Pfam" id="PF08223">
    <property type="entry name" value="PaaX_C"/>
    <property type="match status" value="1"/>
</dbReference>
<dbReference type="Gene3D" id="3.30.70.2650">
    <property type="match status" value="1"/>
</dbReference>
<dbReference type="InterPro" id="IPR048846">
    <property type="entry name" value="PaaX-like_central"/>
</dbReference>
<dbReference type="PANTHER" id="PTHR30319:SF1">
    <property type="entry name" value="TRANSCRIPTIONAL REPRESSOR PAAX"/>
    <property type="match status" value="1"/>
</dbReference>
<dbReference type="InterPro" id="IPR036390">
    <property type="entry name" value="WH_DNA-bd_sf"/>
</dbReference>
<dbReference type="GO" id="GO:0006351">
    <property type="term" value="P:DNA-templated transcription"/>
    <property type="evidence" value="ECO:0007669"/>
    <property type="project" value="InterPro"/>
</dbReference>
<dbReference type="Proteomes" id="UP000199494">
    <property type="component" value="Unassembled WGS sequence"/>
</dbReference>
<dbReference type="STRING" id="530584.SAMN05421630_104211"/>